<evidence type="ECO:0000256" key="2">
    <source>
        <dbReference type="SAM" id="MobiDB-lite"/>
    </source>
</evidence>
<comment type="caution">
    <text evidence="3">The sequence shown here is derived from an EMBL/GenBank/DDBJ whole genome shotgun (WGS) entry which is preliminary data.</text>
</comment>
<keyword evidence="4" id="KW-1185">Reference proteome</keyword>
<dbReference type="Proteomes" id="UP001367676">
    <property type="component" value="Unassembled WGS sequence"/>
</dbReference>
<feature type="coiled-coil region" evidence="1">
    <location>
        <begin position="1"/>
        <end position="28"/>
    </location>
</feature>
<feature type="compositionally biased region" description="Polar residues" evidence="2">
    <location>
        <begin position="387"/>
        <end position="399"/>
    </location>
</feature>
<evidence type="ECO:0000256" key="1">
    <source>
        <dbReference type="SAM" id="Coils"/>
    </source>
</evidence>
<accession>A0AAN9TJ31</accession>
<feature type="compositionally biased region" description="Polar residues" evidence="2">
    <location>
        <begin position="413"/>
        <end position="428"/>
    </location>
</feature>
<organism evidence="3 4">
    <name type="scientific">Parthenolecanium corni</name>
    <dbReference type="NCBI Taxonomy" id="536013"/>
    <lineage>
        <taxon>Eukaryota</taxon>
        <taxon>Metazoa</taxon>
        <taxon>Ecdysozoa</taxon>
        <taxon>Arthropoda</taxon>
        <taxon>Hexapoda</taxon>
        <taxon>Insecta</taxon>
        <taxon>Pterygota</taxon>
        <taxon>Neoptera</taxon>
        <taxon>Paraneoptera</taxon>
        <taxon>Hemiptera</taxon>
        <taxon>Sternorrhyncha</taxon>
        <taxon>Coccoidea</taxon>
        <taxon>Coccidae</taxon>
        <taxon>Parthenolecanium</taxon>
    </lineage>
</organism>
<proteinExistence type="predicted"/>
<name>A0AAN9TJ31_9HEMI</name>
<evidence type="ECO:0000313" key="3">
    <source>
        <dbReference type="EMBL" id="KAK7573766.1"/>
    </source>
</evidence>
<feature type="region of interest" description="Disordered" evidence="2">
    <location>
        <begin position="465"/>
        <end position="495"/>
    </location>
</feature>
<sequence>MKRVLQELKDLKFRLSKVEDEVATLHELVGERNNILDRRNSFSLSPPRILEFEHSLEDDDLRWSHELPRNNYESDSKARSVAMMMHNQAWYGDAFLFEVLCQSRKYRPRENHWFNSVFPFYTVSRFHQFFQSQKWFHHTCVLSIGYSDLFRFQSLNDKRMKWLLHQILNHMRDFGAERIKVLSIPPARQMMKNIEYLRLCQTNNRILQNITDTHPGAEFINLDSFFLKNSDESFNYFEDGKVCIEILDNLLMKKVEDKFAIFVDPETALCLLDHISNYSDSSNELPYISRKLKGCESLNNSPKGRDRYNYEDRSKGSGKRRREDPYNFETDLRLSPDFHGDRHSPAGSRRESPRRNHHRRYSPSKERSPKRRDSRYGPNDSRFGQIMSPTASNHSQSSKNDLREDLRRDRRPYSNQNQLEADDATTNKSITVYKESASRLKRRDDEPYEERIVSKSTTEVRLVRYGERKSVSPHPPPPWLKNTPAVMQSSSRSDR</sequence>
<gene>
    <name evidence="3" type="ORF">V9T40_010957</name>
</gene>
<keyword evidence="1" id="KW-0175">Coiled coil</keyword>
<feature type="compositionally biased region" description="Basic and acidic residues" evidence="2">
    <location>
        <begin position="303"/>
        <end position="354"/>
    </location>
</feature>
<dbReference type="AlphaFoldDB" id="A0AAN9TJ31"/>
<dbReference type="SUPFAM" id="SSF52266">
    <property type="entry name" value="SGNH hydrolase"/>
    <property type="match status" value="1"/>
</dbReference>
<reference evidence="3 4" key="1">
    <citation type="submission" date="2024-03" db="EMBL/GenBank/DDBJ databases">
        <title>Adaptation during the transition from Ophiocordyceps entomopathogen to insect associate is accompanied by gene loss and intensified selection.</title>
        <authorList>
            <person name="Ward C.M."/>
            <person name="Onetto C.A."/>
            <person name="Borneman A.R."/>
        </authorList>
    </citation>
    <scope>NUCLEOTIDE SEQUENCE [LARGE SCALE GENOMIC DNA]</scope>
    <source>
        <strain evidence="3">AWRI1</strain>
        <tissue evidence="3">Single Adult Female</tissue>
    </source>
</reference>
<feature type="compositionally biased region" description="Basic residues" evidence="2">
    <location>
        <begin position="355"/>
        <end position="373"/>
    </location>
</feature>
<evidence type="ECO:0000313" key="4">
    <source>
        <dbReference type="Proteomes" id="UP001367676"/>
    </source>
</evidence>
<feature type="compositionally biased region" description="Polar residues" evidence="2">
    <location>
        <begin position="485"/>
        <end position="495"/>
    </location>
</feature>
<dbReference type="EMBL" id="JBBCAQ010000037">
    <property type="protein sequence ID" value="KAK7573766.1"/>
    <property type="molecule type" value="Genomic_DNA"/>
</dbReference>
<protein>
    <submittedName>
        <fullName evidence="3">Uncharacterized protein</fullName>
    </submittedName>
</protein>
<feature type="compositionally biased region" description="Basic and acidic residues" evidence="2">
    <location>
        <begin position="400"/>
        <end position="412"/>
    </location>
</feature>
<feature type="region of interest" description="Disordered" evidence="2">
    <location>
        <begin position="296"/>
        <end position="428"/>
    </location>
</feature>